<dbReference type="Gene3D" id="3.20.20.190">
    <property type="entry name" value="Phosphatidylinositol (PI) phosphodiesterase"/>
    <property type="match status" value="1"/>
</dbReference>
<accession>A0AAX1K368</accession>
<dbReference type="PANTHER" id="PTHR46211:SF8">
    <property type="entry name" value="PHOSPHODIESTERASE"/>
    <property type="match status" value="1"/>
</dbReference>
<dbReference type="GO" id="GO:0006629">
    <property type="term" value="P:lipid metabolic process"/>
    <property type="evidence" value="ECO:0007669"/>
    <property type="project" value="InterPro"/>
</dbReference>
<dbReference type="GO" id="GO:0008081">
    <property type="term" value="F:phosphoric diester hydrolase activity"/>
    <property type="evidence" value="ECO:0007669"/>
    <property type="project" value="InterPro"/>
</dbReference>
<dbReference type="AlphaFoldDB" id="A0AAX1K368"/>
<protein>
    <recommendedName>
        <fullName evidence="3">Glycerophosphodiester phosphodiesterase</fullName>
    </recommendedName>
</protein>
<dbReference type="EMBL" id="CP066294">
    <property type="protein sequence ID" value="QQL47578.1"/>
    <property type="molecule type" value="Genomic_DNA"/>
</dbReference>
<dbReference type="Pfam" id="PF13653">
    <property type="entry name" value="GDPD_2"/>
    <property type="match status" value="1"/>
</dbReference>
<evidence type="ECO:0008006" key="3">
    <source>
        <dbReference type="Google" id="ProtNLM"/>
    </source>
</evidence>
<evidence type="ECO:0000313" key="2">
    <source>
        <dbReference type="Proteomes" id="UP000595884"/>
    </source>
</evidence>
<organism evidence="1 2">
    <name type="scientific">Streptococcus mutans</name>
    <dbReference type="NCBI Taxonomy" id="1309"/>
    <lineage>
        <taxon>Bacteria</taxon>
        <taxon>Bacillati</taxon>
        <taxon>Bacillota</taxon>
        <taxon>Bacilli</taxon>
        <taxon>Lactobacillales</taxon>
        <taxon>Streptococcaceae</taxon>
        <taxon>Streptococcus</taxon>
    </lineage>
</organism>
<reference evidence="2" key="1">
    <citation type="submission" date="2020-12" db="EMBL/GenBank/DDBJ databases">
        <authorList>
            <person name="Wen Z.T."/>
        </authorList>
    </citation>
    <scope>NUCLEOTIDE SEQUENCE [LARGE SCALE GENOMIC DNA]</scope>
    <source>
        <strain evidence="2">27-3</strain>
    </source>
</reference>
<dbReference type="RefSeq" id="WP_192072303.1">
    <property type="nucleotide sequence ID" value="NZ_CP066294.2"/>
</dbReference>
<dbReference type="InterPro" id="IPR017946">
    <property type="entry name" value="PLC-like_Pdiesterase_TIM-brl"/>
</dbReference>
<dbReference type="PANTHER" id="PTHR46211">
    <property type="entry name" value="GLYCEROPHOSPHORYL DIESTER PHOSPHODIESTERASE"/>
    <property type="match status" value="1"/>
</dbReference>
<proteinExistence type="predicted"/>
<dbReference type="SUPFAM" id="SSF51695">
    <property type="entry name" value="PLC-like phosphodiesterases"/>
    <property type="match status" value="1"/>
</dbReference>
<dbReference type="Proteomes" id="UP000595884">
    <property type="component" value="Chromosome"/>
</dbReference>
<name>A0AAX1K368_STRMG</name>
<evidence type="ECO:0000313" key="1">
    <source>
        <dbReference type="EMBL" id="QQL47578.1"/>
    </source>
</evidence>
<sequence>MKIKRYFPPKRQVYSLLKMLFLQITVSENGYSTKMTSFDDYLTKANQLEQKLLIEIKTSSQDSKKIMAHFDKIKKYDKSLVAYFILPYKSIFSRTKANGYTMEYFSLDQNFMTKLLTNHKKIYAWTVNNESVMTGMILMGVNGIITDYLTTLKEEIKDSQSDKNYSNLLLRHIQDIFNLF</sequence>
<gene>
    <name evidence="1" type="ORF">IGS65_001685</name>
</gene>